<evidence type="ECO:0000256" key="3">
    <source>
        <dbReference type="ARBA" id="ARBA00022692"/>
    </source>
</evidence>
<dbReference type="SMART" id="SM00191">
    <property type="entry name" value="Int_alpha"/>
    <property type="match status" value="5"/>
</dbReference>
<dbReference type="Pfam" id="PF20805">
    <property type="entry name" value="Integrin_A_Ig_2"/>
    <property type="match status" value="1"/>
</dbReference>
<gene>
    <name evidence="20" type="primary">ITGAL</name>
</gene>
<evidence type="ECO:0000313" key="19">
    <source>
        <dbReference type="Proteomes" id="UP001652663"/>
    </source>
</evidence>
<feature type="repeat" description="FG-GAP" evidence="15">
    <location>
        <begin position="387"/>
        <end position="442"/>
    </location>
</feature>
<evidence type="ECO:0000256" key="1">
    <source>
        <dbReference type="ARBA" id="ARBA00004479"/>
    </source>
</evidence>
<dbReference type="InterPro" id="IPR013649">
    <property type="entry name" value="Integrin_alpha_Ig-like_1"/>
</dbReference>
<dbReference type="Pfam" id="PF08441">
    <property type="entry name" value="Integrin_A_Ig_1"/>
    <property type="match status" value="1"/>
</dbReference>
<evidence type="ECO:0000256" key="2">
    <source>
        <dbReference type="ARBA" id="ARBA00008054"/>
    </source>
</evidence>
<keyword evidence="9 16" id="KW-1133">Transmembrane helix</keyword>
<dbReference type="PANTHER" id="PTHR23220">
    <property type="entry name" value="INTEGRIN ALPHA"/>
    <property type="match status" value="1"/>
</dbReference>
<evidence type="ECO:0000256" key="8">
    <source>
        <dbReference type="ARBA" id="ARBA00022889"/>
    </source>
</evidence>
<dbReference type="InterPro" id="IPR032695">
    <property type="entry name" value="Integrin_dom_sf"/>
</dbReference>
<feature type="signal peptide" evidence="16">
    <location>
        <begin position="1"/>
        <end position="23"/>
    </location>
</feature>
<dbReference type="RefSeq" id="XP_070636020.1">
    <property type="nucleotide sequence ID" value="XM_070779919.1"/>
</dbReference>
<evidence type="ECO:0000256" key="15">
    <source>
        <dbReference type="PROSITE-ProRule" id="PRU00803"/>
    </source>
</evidence>
<evidence type="ECO:0000259" key="18">
    <source>
        <dbReference type="PROSITE" id="PS50234"/>
    </source>
</evidence>
<evidence type="ECO:0000256" key="14">
    <source>
        <dbReference type="ARBA" id="ARBA00023180"/>
    </source>
</evidence>
<proteinExistence type="inferred from homology"/>
<feature type="repeat" description="FG-GAP" evidence="15">
    <location>
        <begin position="443"/>
        <end position="503"/>
    </location>
</feature>
<evidence type="ECO:0000256" key="16">
    <source>
        <dbReference type="RuleBase" id="RU003762"/>
    </source>
</evidence>
<dbReference type="Gene3D" id="2.130.10.130">
    <property type="entry name" value="Integrin alpha, N-terminal"/>
    <property type="match status" value="2"/>
</dbReference>
<dbReference type="PRINTS" id="PR00453">
    <property type="entry name" value="VWFADOMAIN"/>
</dbReference>
<keyword evidence="8 16" id="KW-0130">Cell adhesion</keyword>
<dbReference type="InterPro" id="IPR002035">
    <property type="entry name" value="VWF_A"/>
</dbReference>
<dbReference type="SUPFAM" id="SSF69318">
    <property type="entry name" value="Integrin alpha N-terminal domain"/>
    <property type="match status" value="1"/>
</dbReference>
<evidence type="ECO:0000256" key="5">
    <source>
        <dbReference type="ARBA" id="ARBA00022729"/>
    </source>
</evidence>
<evidence type="ECO:0000313" key="20">
    <source>
        <dbReference type="RefSeq" id="XP_070636020.1"/>
    </source>
</evidence>
<keyword evidence="5 16" id="KW-0732">Signal</keyword>
<protein>
    <submittedName>
        <fullName evidence="20">Integrin alpha-L isoform X2</fullName>
    </submittedName>
</protein>
<dbReference type="PROSITE" id="PS50234">
    <property type="entry name" value="VWFA"/>
    <property type="match status" value="1"/>
</dbReference>
<evidence type="ECO:0000256" key="13">
    <source>
        <dbReference type="ARBA" id="ARBA00023170"/>
    </source>
</evidence>
<dbReference type="SMART" id="SM00327">
    <property type="entry name" value="VWA"/>
    <property type="match status" value="1"/>
</dbReference>
<dbReference type="PANTHER" id="PTHR23220:SF84">
    <property type="entry name" value="INTEGRIN ALPHA-L"/>
    <property type="match status" value="1"/>
</dbReference>
<keyword evidence="11 16" id="KW-0472">Membrane</keyword>
<feature type="compositionally biased region" description="Basic and acidic residues" evidence="17">
    <location>
        <begin position="1107"/>
        <end position="1126"/>
    </location>
</feature>
<keyword evidence="10 16" id="KW-0401">Integrin</keyword>
<dbReference type="InterPro" id="IPR018184">
    <property type="entry name" value="Integrin_alpha_C_CS"/>
</dbReference>
<keyword evidence="4" id="KW-0479">Metal-binding</keyword>
<organism evidence="19 20">
    <name type="scientific">Bos indicus</name>
    <name type="common">Zebu</name>
    <dbReference type="NCBI Taxonomy" id="9915"/>
    <lineage>
        <taxon>Eukaryota</taxon>
        <taxon>Metazoa</taxon>
        <taxon>Chordata</taxon>
        <taxon>Craniata</taxon>
        <taxon>Vertebrata</taxon>
        <taxon>Euteleostomi</taxon>
        <taxon>Mammalia</taxon>
        <taxon>Eutheria</taxon>
        <taxon>Laurasiatheria</taxon>
        <taxon>Artiodactyla</taxon>
        <taxon>Ruminantia</taxon>
        <taxon>Pecora</taxon>
        <taxon>Bovidae</taxon>
        <taxon>Bovinae</taxon>
        <taxon>Bos</taxon>
    </lineage>
</organism>
<evidence type="ECO:0000256" key="9">
    <source>
        <dbReference type="ARBA" id="ARBA00022989"/>
    </source>
</evidence>
<dbReference type="Gene3D" id="2.60.40.1460">
    <property type="entry name" value="Integrin domains. Chain A, domain 2"/>
    <property type="match status" value="1"/>
</dbReference>
<dbReference type="InterPro" id="IPR036465">
    <property type="entry name" value="vWFA_dom_sf"/>
</dbReference>
<dbReference type="Pfam" id="PF00357">
    <property type="entry name" value="Integrin_alpha"/>
    <property type="match status" value="1"/>
</dbReference>
<dbReference type="GeneID" id="109578145"/>
<comment type="similarity">
    <text evidence="2 16">Belongs to the integrin alpha chain family.</text>
</comment>
<dbReference type="PRINTS" id="PR01185">
    <property type="entry name" value="INTEGRINA"/>
</dbReference>
<dbReference type="PROSITE" id="PS00242">
    <property type="entry name" value="INTEGRIN_ALPHA"/>
    <property type="match status" value="1"/>
</dbReference>
<feature type="region of interest" description="Disordered" evidence="17">
    <location>
        <begin position="1090"/>
        <end position="1132"/>
    </location>
</feature>
<evidence type="ECO:0000256" key="6">
    <source>
        <dbReference type="ARBA" id="ARBA00022737"/>
    </source>
</evidence>
<evidence type="ECO:0000256" key="17">
    <source>
        <dbReference type="SAM" id="MobiDB-lite"/>
    </source>
</evidence>
<dbReference type="Pfam" id="PF01839">
    <property type="entry name" value="FG-GAP"/>
    <property type="match status" value="2"/>
</dbReference>
<keyword evidence="6" id="KW-0677">Repeat</keyword>
<feature type="repeat" description="FG-GAP" evidence="15">
    <location>
        <begin position="564"/>
        <end position="624"/>
    </location>
</feature>
<dbReference type="InterPro" id="IPR028994">
    <property type="entry name" value="Integrin_alpha_N"/>
</dbReference>
<keyword evidence="14" id="KW-0325">Glycoprotein</keyword>
<dbReference type="InterPro" id="IPR000413">
    <property type="entry name" value="Integrin_alpha"/>
</dbReference>
<keyword evidence="13 16" id="KW-0675">Receptor</keyword>
<evidence type="ECO:0000256" key="7">
    <source>
        <dbReference type="ARBA" id="ARBA00022837"/>
    </source>
</evidence>
<name>A0ABM4RKE5_BOSIN</name>
<dbReference type="Gene3D" id="2.60.40.1530">
    <property type="entry name" value="ntegrin, alpha v. Chain A, domain 4"/>
    <property type="match status" value="1"/>
</dbReference>
<sequence>MNSCIIVLRLLLSGPFVFAPAWSYNLDVRHVQNFSFPLAGRHFGYRVLQVGNGVVVGAPSEGNSMGNLYQCQPETGDCLPVTLSSNYTSKYLGMTLATDPTSDNLLACDPGLSRTCDQNIYLSGLCYLIHENLRGPVLQGHPGYQECIKGNVDLVFLFDGSMSLQQDEFEKIVDFMKDVMKKLSNSSYQFAAVQFSTYFRTEFTFLDYIRQKDPDALLAGVKHMRLLTNTFGAINYVAKEVFRPDLGARPDATKVLIIITDGEATDEHNIDAAKDIIRYIIGIGKNFKTKESQEALHQFASKPVEEFVKILDTFEKLKDLFTELQKKIYVIEGTSKQDLTSFNMELSSSGISADLSEGHGIVGAVGAKDWAGGFLDLKADLKSSTFVGNEPLTVESRAGYLGYTVTWLPSRGTMSLLATGAPRYQHVGRVLLFQQPKRGGPWSQIQEIDGIQIGSYFGGELCGVDVDRDGETELLLIAAPLYYGEQRGGRVFIYQKIQLEFQMVSELQGETGYPLGRFGAAIAALTDINGDELTDVAVGAPLEEQGAVYIFNGQQGGLSPRPSQRIEGTQMFSGIQWFGRSIHGVKDLGGDGLADVAVGAEGQVIVLSSRPVVDIITSVSFSPAEIPVHEVECSYSTSNQKKEGVNLTVCFQVKSLISTFQGHLVANLTYTLQLDGHRTRSRGLFPGGKHKLIGNTAVTPVKSCFVFWFHFPICIQDLISPINVSLSYSLWEEEGTPRDPRALDRDIPPILKPSPHLETKEIPFEKNCGEDKNCEADLKLAFSDMRSKILRLTPSASLSVRLTLRNTAEDAYWVQVTLSFPQGLSFRKVEILKPHSHVPVGCEELPEEAVVHSRALSCNVSSPIFGEDSMVDIQVMFNTLQKGSWGDFIELQANVSCNNEDSSLLEDNSATTSIPVMYPINVLTKDQENSTLYISFTPKSPKIHHVKHIYQVRIQPSNYDNMPPLEALVRVPRVHSEGLITHKWSIQMEPPVNCSPRNLESPSDEAEASSMLSLCSSLAISFNSSKHFHLYGRNASMAQVVMKVDLVYEKEMLYLYVLSGIGGLLLLFLIFIALYKVGFFKRNLKEKMEANVDASSEIPGEDAGQPELEKECKDPGCLEPLQKTDEDGSGGD</sequence>
<dbReference type="Gene3D" id="1.20.5.930">
    <property type="entry name" value="Bicelle-embedded integrin alpha(iib) transmembrane segment"/>
    <property type="match status" value="1"/>
</dbReference>
<reference evidence="20" key="1">
    <citation type="submission" date="2025-08" db="UniProtKB">
        <authorList>
            <consortium name="RefSeq"/>
        </authorList>
    </citation>
    <scope>IDENTIFICATION</scope>
    <source>
        <tissue evidence="20">Blood</tissue>
    </source>
</reference>
<accession>A0ABM4RKE5</accession>
<dbReference type="Gene3D" id="2.60.40.1510">
    <property type="entry name" value="ntegrin, alpha v. Chain A, domain 3"/>
    <property type="match status" value="1"/>
</dbReference>
<evidence type="ECO:0000256" key="4">
    <source>
        <dbReference type="ARBA" id="ARBA00022723"/>
    </source>
</evidence>
<keyword evidence="12" id="KW-1015">Disulfide bond</keyword>
<dbReference type="InterPro" id="IPR013517">
    <property type="entry name" value="FG-GAP"/>
</dbReference>
<feature type="transmembrane region" description="Helical" evidence="16">
    <location>
        <begin position="1053"/>
        <end position="1075"/>
    </location>
</feature>
<keyword evidence="7" id="KW-0106">Calcium</keyword>
<feature type="repeat" description="FG-GAP" evidence="15">
    <location>
        <begin position="504"/>
        <end position="560"/>
    </location>
</feature>
<dbReference type="InterPro" id="IPR013519">
    <property type="entry name" value="Int_alpha_beta-p"/>
</dbReference>
<dbReference type="Pfam" id="PF00092">
    <property type="entry name" value="VWA"/>
    <property type="match status" value="1"/>
</dbReference>
<evidence type="ECO:0000256" key="10">
    <source>
        <dbReference type="ARBA" id="ARBA00023037"/>
    </source>
</evidence>
<keyword evidence="19" id="KW-1185">Reference proteome</keyword>
<dbReference type="SUPFAM" id="SSF53300">
    <property type="entry name" value="vWA-like"/>
    <property type="match status" value="1"/>
</dbReference>
<dbReference type="Gene3D" id="1.20.5.2120">
    <property type="match status" value="1"/>
</dbReference>
<dbReference type="SUPFAM" id="SSF69179">
    <property type="entry name" value="Integrin domains"/>
    <property type="match status" value="2"/>
</dbReference>
<feature type="domain" description="VWFA" evidence="18">
    <location>
        <begin position="153"/>
        <end position="324"/>
    </location>
</feature>
<dbReference type="InterPro" id="IPR048285">
    <property type="entry name" value="Integrin_alpha_Ig-like_2"/>
</dbReference>
<evidence type="ECO:0000256" key="12">
    <source>
        <dbReference type="ARBA" id="ARBA00023157"/>
    </source>
</evidence>
<comment type="subcellular location">
    <subcellularLocation>
        <location evidence="1 16">Membrane</location>
        <topology evidence="1 16">Single-pass type I membrane protein</topology>
    </subcellularLocation>
</comment>
<dbReference type="PROSITE" id="PS51470">
    <property type="entry name" value="FG_GAP"/>
    <property type="match status" value="5"/>
</dbReference>
<dbReference type="GO" id="GO:0007229">
    <property type="term" value="P:integrin-mediated signaling pathway"/>
    <property type="evidence" value="ECO:0007669"/>
    <property type="project" value="UniProtKB-KW"/>
</dbReference>
<feature type="repeat" description="FG-GAP" evidence="15">
    <location>
        <begin position="29"/>
        <end position="80"/>
    </location>
</feature>
<evidence type="ECO:0000256" key="11">
    <source>
        <dbReference type="ARBA" id="ARBA00023136"/>
    </source>
</evidence>
<keyword evidence="3 16" id="KW-0812">Transmembrane</keyword>
<dbReference type="Proteomes" id="UP001652663">
    <property type="component" value="Chromosome 25"/>
</dbReference>
<feature type="chain" id="PRO_5044959526" evidence="16">
    <location>
        <begin position="24"/>
        <end position="1132"/>
    </location>
</feature>